<sequence length="651" mass="70962">MTVRARVTMQVNSCIMSLFISILLLFDSCRSSSVRRYLKPVLARNSCNSFNVAVGLLAPLGSLPDQFSPRFNINFGRTTSCSCSLSEMARSKPWLVCCFVLAGLITAVALVCMCISALGDRGCPGGRFKRGAVAADSLRCSEIGRNILKEGGSAVDGAIAALLCTSVVNPQSMGIGGGSIFTIRDKTGGSFCRVKVYNFRENVPKTFKANLLDDCPKTFGLSIGRWRCPSVCSQWIGVPGELRGYETIHKQYGKLSWAKLFEPTIKLAKEGIPLPPFLQKLLNIPLVKNYVEKSSLCELFCNKNKTVLKKGDILKFPKLGETMEIISKEGADAFYTGKIGHDLIQDIKDSGGTLQMEDLTSYQVREQDAWPVNLGNVKMHIPPPPAGGALLAFILKLMKEFNLTPESLGRDQKIQTYHHYVEAVKFANGQKRHINDPLFNHGKGAAHLIDPSFINQIRQMISSDRTHDNSYYNVSPSPDHVGTTHVSVLDEDGLAVSATSTINQLFGGSIYSRQTGIILNNELADFCGRTDTVRAGEQPPSSMTPVILETERGGLLVIGGSGGSMITTAVAMSIMNRLWLGMNLTDAITAPIVFIDSDNNLKLESHFDTSVANGLKALGHKVKASDFFFNVVNAVEKEDGCIDAVSDRRKI</sequence>
<accession>A0ACB8W3Q9</accession>
<protein>
    <submittedName>
        <fullName evidence="1">Uncharacterized protein</fullName>
    </submittedName>
</protein>
<evidence type="ECO:0000313" key="1">
    <source>
        <dbReference type="EMBL" id="KAI3362376.1"/>
    </source>
</evidence>
<comment type="caution">
    <text evidence="1">The sequence shown here is derived from an EMBL/GenBank/DDBJ whole genome shotgun (WGS) entry which is preliminary data.</text>
</comment>
<dbReference type="EMBL" id="CM041545">
    <property type="protein sequence ID" value="KAI3362376.1"/>
    <property type="molecule type" value="Genomic_DNA"/>
</dbReference>
<gene>
    <name evidence="1" type="ORF">L3Q82_012684</name>
</gene>
<dbReference type="Proteomes" id="UP000831701">
    <property type="component" value="Chromosome 15"/>
</dbReference>
<evidence type="ECO:0000313" key="2">
    <source>
        <dbReference type="Proteomes" id="UP000831701"/>
    </source>
</evidence>
<keyword evidence="2" id="KW-1185">Reference proteome</keyword>
<reference evidence="1" key="1">
    <citation type="submission" date="2022-04" db="EMBL/GenBank/DDBJ databases">
        <title>Jade perch genome.</title>
        <authorList>
            <person name="Chao B."/>
        </authorList>
    </citation>
    <scope>NUCLEOTIDE SEQUENCE</scope>
    <source>
        <strain evidence="1">CB-2022</strain>
    </source>
</reference>
<feature type="non-terminal residue" evidence="1">
    <location>
        <position position="651"/>
    </location>
</feature>
<proteinExistence type="predicted"/>
<organism evidence="1 2">
    <name type="scientific">Scortum barcoo</name>
    <name type="common">barcoo grunter</name>
    <dbReference type="NCBI Taxonomy" id="214431"/>
    <lineage>
        <taxon>Eukaryota</taxon>
        <taxon>Metazoa</taxon>
        <taxon>Chordata</taxon>
        <taxon>Craniata</taxon>
        <taxon>Vertebrata</taxon>
        <taxon>Euteleostomi</taxon>
        <taxon>Actinopterygii</taxon>
        <taxon>Neopterygii</taxon>
        <taxon>Teleostei</taxon>
        <taxon>Neoteleostei</taxon>
        <taxon>Acanthomorphata</taxon>
        <taxon>Eupercaria</taxon>
        <taxon>Centrarchiformes</taxon>
        <taxon>Terapontoidei</taxon>
        <taxon>Terapontidae</taxon>
        <taxon>Scortum</taxon>
    </lineage>
</organism>
<name>A0ACB8W3Q9_9TELE</name>